<comment type="caution">
    <text evidence="2">The sequence shown here is derived from an EMBL/GenBank/DDBJ whole genome shotgun (WGS) entry which is preliminary data.</text>
</comment>
<evidence type="ECO:0000256" key="1">
    <source>
        <dbReference type="SAM" id="MobiDB-lite"/>
    </source>
</evidence>
<feature type="non-terminal residue" evidence="2">
    <location>
        <position position="177"/>
    </location>
</feature>
<gene>
    <name evidence="2" type="ORF">BGW38_010109</name>
</gene>
<feature type="region of interest" description="Disordered" evidence="1">
    <location>
        <begin position="23"/>
        <end position="65"/>
    </location>
</feature>
<evidence type="ECO:0000313" key="2">
    <source>
        <dbReference type="EMBL" id="KAF9536874.1"/>
    </source>
</evidence>
<dbReference type="AlphaFoldDB" id="A0A9P6JXS5"/>
<feature type="region of interest" description="Disordered" evidence="1">
    <location>
        <begin position="82"/>
        <end position="111"/>
    </location>
</feature>
<dbReference type="EMBL" id="JAABOA010007898">
    <property type="protein sequence ID" value="KAF9536874.1"/>
    <property type="molecule type" value="Genomic_DNA"/>
</dbReference>
<feature type="compositionally biased region" description="Basic and acidic residues" evidence="1">
    <location>
        <begin position="30"/>
        <end position="41"/>
    </location>
</feature>
<reference evidence="2" key="1">
    <citation type="journal article" date="2020" name="Fungal Divers.">
        <title>Resolving the Mortierellaceae phylogeny through synthesis of multi-gene phylogenetics and phylogenomics.</title>
        <authorList>
            <person name="Vandepol N."/>
            <person name="Liber J."/>
            <person name="Desiro A."/>
            <person name="Na H."/>
            <person name="Kennedy M."/>
            <person name="Barry K."/>
            <person name="Grigoriev I.V."/>
            <person name="Miller A.N."/>
            <person name="O'Donnell K."/>
            <person name="Stajich J.E."/>
            <person name="Bonito G."/>
        </authorList>
    </citation>
    <scope>NUCLEOTIDE SEQUENCE</scope>
    <source>
        <strain evidence="2">KOD1015</strain>
    </source>
</reference>
<feature type="compositionally biased region" description="Polar residues" evidence="1">
    <location>
        <begin position="96"/>
        <end position="107"/>
    </location>
</feature>
<name>A0A9P6JXS5_9FUNG</name>
<evidence type="ECO:0000313" key="3">
    <source>
        <dbReference type="Proteomes" id="UP000780801"/>
    </source>
</evidence>
<dbReference type="OrthoDB" id="5554911at2759"/>
<protein>
    <submittedName>
        <fullName evidence="2">Uncharacterized protein</fullName>
    </submittedName>
</protein>
<proteinExistence type="predicted"/>
<keyword evidence="3" id="KW-1185">Reference proteome</keyword>
<accession>A0A9P6JXS5</accession>
<sequence>MSHDNDATIADLQHQLATMAAKLAKLEQSPNDKDPQIKDPIHVCTFDPSEEERDRYPPIWPSDPDSFYQEEITDDNFWEQFRPYPKNSKMQYDPPKTTSTARLNSLQKSHESNLRSIQKRLVNLTRPIDLFLHQVWSMEESESIDTDDMVEICSGFATLMRDHLAGTAGKVQSMRIE</sequence>
<dbReference type="Proteomes" id="UP000780801">
    <property type="component" value="Unassembled WGS sequence"/>
</dbReference>
<organism evidence="2 3">
    <name type="scientific">Lunasporangiospora selenospora</name>
    <dbReference type="NCBI Taxonomy" id="979761"/>
    <lineage>
        <taxon>Eukaryota</taxon>
        <taxon>Fungi</taxon>
        <taxon>Fungi incertae sedis</taxon>
        <taxon>Mucoromycota</taxon>
        <taxon>Mortierellomycotina</taxon>
        <taxon>Mortierellomycetes</taxon>
        <taxon>Mortierellales</taxon>
        <taxon>Mortierellaceae</taxon>
        <taxon>Lunasporangiospora</taxon>
    </lineage>
</organism>